<gene>
    <name evidence="2" type="ORF">VXS00_13070</name>
</gene>
<proteinExistence type="predicted"/>
<dbReference type="PROSITE" id="PS50164">
    <property type="entry name" value="GIY_YIG"/>
    <property type="match status" value="1"/>
</dbReference>
<dbReference type="Proteomes" id="UP001339429">
    <property type="component" value="Unassembled WGS sequence"/>
</dbReference>
<name>A0ABU6LJR2_9GAMM</name>
<protein>
    <recommendedName>
        <fullName evidence="1">GIY-YIG domain-containing protein</fullName>
    </recommendedName>
</protein>
<evidence type="ECO:0000313" key="2">
    <source>
        <dbReference type="EMBL" id="MEC6899577.1"/>
    </source>
</evidence>
<accession>A0ABU6LJR2</accession>
<dbReference type="CDD" id="cd10440">
    <property type="entry name" value="GIY-YIG_COG3680"/>
    <property type="match status" value="1"/>
</dbReference>
<feature type="domain" description="GIY-YIG" evidence="1">
    <location>
        <begin position="11"/>
        <end position="99"/>
    </location>
</feature>
<dbReference type="InterPro" id="IPR000305">
    <property type="entry name" value="GIY-YIG_endonuc"/>
</dbReference>
<organism evidence="2 3">
    <name type="scientific">Photobacterium piscicola</name>
    <dbReference type="NCBI Taxonomy" id="1378299"/>
    <lineage>
        <taxon>Bacteria</taxon>
        <taxon>Pseudomonadati</taxon>
        <taxon>Pseudomonadota</taxon>
        <taxon>Gammaproteobacteria</taxon>
        <taxon>Vibrionales</taxon>
        <taxon>Vibrionaceae</taxon>
        <taxon>Photobacterium</taxon>
    </lineage>
</organism>
<evidence type="ECO:0000313" key="3">
    <source>
        <dbReference type="Proteomes" id="UP001339429"/>
    </source>
</evidence>
<keyword evidence="3" id="KW-1185">Reference proteome</keyword>
<dbReference type="InterPro" id="IPR035901">
    <property type="entry name" value="GIY-YIG_endonuc_sf"/>
</dbReference>
<dbReference type="SUPFAM" id="SSF82771">
    <property type="entry name" value="GIY-YIG endonuclease"/>
    <property type="match status" value="1"/>
</dbReference>
<sequence>MKFSKLAKESLKYYVYGLVDPVDREIFYVGKASANNRAFDHLKNNTKESNKNKKIEEIRKVGKEPIVEILRYGLESEAIAFEVEAAIIDAIGLENLTNEVRGHGVLRGRTHAKEIERLHGSDPIKASDILEPCMLFYIHETYSSTSNELEIYDSTRQFWQGVSKSNRENLNTKIALAIVDGVVVRVYSIVAWFSAGETMSTRQFQGKPDKWEFVGQLIENHPLAGRLLVGDDGYPIKNMQKGYSYLPRTPQTM</sequence>
<dbReference type="RefSeq" id="WP_327779947.1">
    <property type="nucleotide sequence ID" value="NZ_JAYXUD010000010.1"/>
</dbReference>
<dbReference type="Pfam" id="PF22945">
    <property type="entry name" value="LEM-3_GIY-YIG"/>
    <property type="match status" value="1"/>
</dbReference>
<comment type="caution">
    <text evidence="2">The sequence shown here is derived from an EMBL/GenBank/DDBJ whole genome shotgun (WGS) entry which is preliminary data.</text>
</comment>
<dbReference type="EMBL" id="JAYXUD010000010">
    <property type="protein sequence ID" value="MEC6899577.1"/>
    <property type="molecule type" value="Genomic_DNA"/>
</dbReference>
<evidence type="ECO:0000259" key="1">
    <source>
        <dbReference type="PROSITE" id="PS50164"/>
    </source>
</evidence>
<reference evidence="2 3" key="1">
    <citation type="submission" date="2024-01" db="EMBL/GenBank/DDBJ databases">
        <title>Active colonisers of the gastrointestinal tract of Atlantic salmon farmed in a warm water region.</title>
        <authorList>
            <person name="Bowman J.P."/>
        </authorList>
    </citation>
    <scope>NUCLEOTIDE SEQUENCE [LARGE SCALE GENOMIC DNA]</scope>
    <source>
        <strain evidence="2 3">S4MW1</strain>
    </source>
</reference>